<comment type="caution">
    <text evidence="2">The sequence shown here is derived from an EMBL/GenBank/DDBJ whole genome shotgun (WGS) entry which is preliminary data.</text>
</comment>
<dbReference type="OrthoDB" id="7447741at2"/>
<proteinExistence type="predicted"/>
<dbReference type="Proteomes" id="UP000094487">
    <property type="component" value="Unassembled WGS sequence"/>
</dbReference>
<name>A0A1E3LXT4_9SPHN</name>
<dbReference type="EMBL" id="MDDS01000013">
    <property type="protein sequence ID" value="ODP38601.1"/>
    <property type="molecule type" value="Genomic_DNA"/>
</dbReference>
<evidence type="ECO:0000313" key="3">
    <source>
        <dbReference type="Proteomes" id="UP000094487"/>
    </source>
</evidence>
<evidence type="ECO:0000313" key="2">
    <source>
        <dbReference type="EMBL" id="ODP38601.1"/>
    </source>
</evidence>
<organism evidence="2 3">
    <name type="scientific">Sphingomonas turrisvirgatae</name>
    <dbReference type="NCBI Taxonomy" id="1888892"/>
    <lineage>
        <taxon>Bacteria</taxon>
        <taxon>Pseudomonadati</taxon>
        <taxon>Pseudomonadota</taxon>
        <taxon>Alphaproteobacteria</taxon>
        <taxon>Sphingomonadales</taxon>
        <taxon>Sphingomonadaceae</taxon>
        <taxon>Sphingomonas</taxon>
    </lineage>
</organism>
<feature type="region of interest" description="Disordered" evidence="1">
    <location>
        <begin position="15"/>
        <end position="45"/>
    </location>
</feature>
<sequence>MILAALSLMLAAQQTTPQPPLQSGLPPAPWREMPGTPDEPEGEGRAPTWAYRSATCVVKNSGDKVATALAKDFRSPDYQRSFATIFQNNGGCFGTRGRLPRPSLVLTGALAERLLMRDAAPLNARLARAATGPAVVGQSLGDAAATCTVRSIPDDVAAWLATEPMSPDAIARSQPVQMVFDRCAKNDPNVKFTGNRLRALVALAAWRSLSPAAAPASK</sequence>
<dbReference type="RefSeq" id="WP_069319689.1">
    <property type="nucleotide sequence ID" value="NZ_MDDS01000013.1"/>
</dbReference>
<accession>A0A1E3LXT4</accession>
<keyword evidence="3" id="KW-1185">Reference proteome</keyword>
<reference evidence="2 3" key="1">
    <citation type="submission" date="2016-08" db="EMBL/GenBank/DDBJ databases">
        <title>Draft genome of the agarase producing Sphingomonas sp. MCT13.</title>
        <authorList>
            <person name="D'Andrea M.M."/>
            <person name="Rossolini G.M."/>
            <person name="Thaller M.C."/>
        </authorList>
    </citation>
    <scope>NUCLEOTIDE SEQUENCE [LARGE SCALE GENOMIC DNA]</scope>
    <source>
        <strain evidence="2 3">MCT13</strain>
    </source>
</reference>
<gene>
    <name evidence="2" type="ORF">BFL28_00735</name>
</gene>
<feature type="compositionally biased region" description="Low complexity" evidence="1">
    <location>
        <begin position="15"/>
        <end position="25"/>
    </location>
</feature>
<evidence type="ECO:0000256" key="1">
    <source>
        <dbReference type="SAM" id="MobiDB-lite"/>
    </source>
</evidence>
<protein>
    <submittedName>
        <fullName evidence="2">Uncharacterized protein</fullName>
    </submittedName>
</protein>
<dbReference type="AlphaFoldDB" id="A0A1E3LXT4"/>
<dbReference type="STRING" id="1888892.BFL28_00735"/>